<sequence length="239" mass="27379">MTDLILDWKINQVQLALFPNSLIIDGKTALKYIGSAYKHIKELEGQQPMQIPLPPEAPLEIPRIMLRSSDSKSSLNIALNRIDYYFDNNGNDKISDLNTLIIKKSTEIEKFLIESNISLLRIGLIYKSEATVSDQTVADYLHYNFLKKERLINPREISIRYIYREKIANLDSNILIFVRPKGSGIDMDANVMLLDIDANVIPELMKEIEETKALDGKLKDFTSDALSRINDRFEKFPSI</sequence>
<proteinExistence type="predicted"/>
<evidence type="ECO:0008006" key="3">
    <source>
        <dbReference type="Google" id="ProtNLM"/>
    </source>
</evidence>
<dbReference type="EMBL" id="PFSC01000060">
    <property type="protein sequence ID" value="PJC32896.1"/>
    <property type="molecule type" value="Genomic_DNA"/>
</dbReference>
<organism evidence="1 2">
    <name type="scientific">Candidatus Roizmanbacteria bacterium CG_4_9_14_0_2_um_filter_39_13</name>
    <dbReference type="NCBI Taxonomy" id="1974839"/>
    <lineage>
        <taxon>Bacteria</taxon>
        <taxon>Candidatus Roizmaniibacteriota</taxon>
    </lineage>
</organism>
<evidence type="ECO:0000313" key="1">
    <source>
        <dbReference type="EMBL" id="PJC32896.1"/>
    </source>
</evidence>
<name>A0A2M8F0U6_9BACT</name>
<dbReference type="AlphaFoldDB" id="A0A2M8F0U6"/>
<evidence type="ECO:0000313" key="2">
    <source>
        <dbReference type="Proteomes" id="UP000231383"/>
    </source>
</evidence>
<gene>
    <name evidence="1" type="ORF">CO051_02330</name>
</gene>
<protein>
    <recommendedName>
        <fullName evidence="3">TIGR04255 family protein</fullName>
    </recommendedName>
</protein>
<dbReference type="Proteomes" id="UP000231383">
    <property type="component" value="Unassembled WGS sequence"/>
</dbReference>
<comment type="caution">
    <text evidence="1">The sequence shown here is derived from an EMBL/GenBank/DDBJ whole genome shotgun (WGS) entry which is preliminary data.</text>
</comment>
<accession>A0A2M8F0U6</accession>
<reference evidence="2" key="1">
    <citation type="submission" date="2017-09" db="EMBL/GenBank/DDBJ databases">
        <title>Depth-based differentiation of microbial function through sediment-hosted aquifers and enrichment of novel symbionts in the deep terrestrial subsurface.</title>
        <authorList>
            <person name="Probst A.J."/>
            <person name="Ladd B."/>
            <person name="Jarett J.K."/>
            <person name="Geller-Mcgrath D.E."/>
            <person name="Sieber C.M.K."/>
            <person name="Emerson J.B."/>
            <person name="Anantharaman K."/>
            <person name="Thomas B.C."/>
            <person name="Malmstrom R."/>
            <person name="Stieglmeier M."/>
            <person name="Klingl A."/>
            <person name="Woyke T."/>
            <person name="Ryan C.M."/>
            <person name="Banfield J.F."/>
        </authorList>
    </citation>
    <scope>NUCLEOTIDE SEQUENCE [LARGE SCALE GENOMIC DNA]</scope>
</reference>